<proteinExistence type="predicted"/>
<name>A0A7I8WMW3_BURXY</name>
<dbReference type="OrthoDB" id="5861309at2759"/>
<comment type="caution">
    <text evidence="2">The sequence shown here is derived from an EMBL/GenBank/DDBJ whole genome shotgun (WGS) entry which is preliminary data.</text>
</comment>
<feature type="compositionally biased region" description="Pro residues" evidence="1">
    <location>
        <begin position="31"/>
        <end position="49"/>
    </location>
</feature>
<dbReference type="Proteomes" id="UP000582659">
    <property type="component" value="Unassembled WGS sequence"/>
</dbReference>
<accession>A0A7I8WMW3</accession>
<dbReference type="InterPro" id="IPR027844">
    <property type="entry name" value="INTS15"/>
</dbReference>
<dbReference type="AlphaFoldDB" id="A0A7I8WMW3"/>
<evidence type="ECO:0000256" key="1">
    <source>
        <dbReference type="SAM" id="MobiDB-lite"/>
    </source>
</evidence>
<dbReference type="Pfam" id="PF14964">
    <property type="entry name" value="INTS15"/>
    <property type="match status" value="1"/>
</dbReference>
<feature type="compositionally biased region" description="Basic residues" evidence="1">
    <location>
        <begin position="1"/>
        <end position="11"/>
    </location>
</feature>
<gene>
    <name evidence="2" type="ORF">BXYJ_LOCUS3020</name>
</gene>
<protein>
    <submittedName>
        <fullName evidence="2">(pine wood nematode) hypothetical protein</fullName>
    </submittedName>
</protein>
<dbReference type="Proteomes" id="UP000659654">
    <property type="component" value="Unassembled WGS sequence"/>
</dbReference>
<dbReference type="PANTHER" id="PTHR14540:SF2">
    <property type="entry name" value="INTEGRATOR COMPLEX SUBUNIT 15"/>
    <property type="match status" value="1"/>
</dbReference>
<reference evidence="2" key="1">
    <citation type="submission" date="2020-09" db="EMBL/GenBank/DDBJ databases">
        <authorList>
            <person name="Kikuchi T."/>
        </authorList>
    </citation>
    <scope>NUCLEOTIDE SEQUENCE</scope>
    <source>
        <strain evidence="2">Ka4C1</strain>
    </source>
</reference>
<keyword evidence="3" id="KW-1185">Reference proteome</keyword>
<sequence>MDRPRPQHFRPRGGNPGRGRGQPYRGHRPHPYAPPSRPPRPNPPPPKRTPTPTQQQAGQIAQQQAQRTKNTMELNLHKKKTFRNTMKTCIEAAKLLAKQKNDPDFSKNFAALQSKLDELIYVKPDQATMTIQQELDLVRMVIEFYKDPAVDPSIRYDCFYTIFLAREAQPRLHERRISVLTRLCSIALQLEVFPIFDDLATYWLKNPADPSISLVTERLINDFVKPPPAYSIFMGLLPLREKALEFSCIFLSHGINADVYGPQIVTIVGQWLTEDLTDTLEFFGEHPALAKRFGETTLPLLVQWDVDQENSSEETDRFHCAITGLIVFWPQKKNPLSLDVFINLISTADSLQPRQITRLLANSTNAINTGMFPTQRFIETFANAATPKVLRQSPFAELIEKSFENKFHF</sequence>
<dbReference type="PANTHER" id="PTHR14540">
    <property type="entry name" value="INTEGRATOR COMPLEX SUBUNIT 15"/>
    <property type="match status" value="1"/>
</dbReference>
<organism evidence="2 3">
    <name type="scientific">Bursaphelenchus xylophilus</name>
    <name type="common">Pinewood nematode worm</name>
    <name type="synonym">Aphelenchoides xylophilus</name>
    <dbReference type="NCBI Taxonomy" id="6326"/>
    <lineage>
        <taxon>Eukaryota</taxon>
        <taxon>Metazoa</taxon>
        <taxon>Ecdysozoa</taxon>
        <taxon>Nematoda</taxon>
        <taxon>Chromadorea</taxon>
        <taxon>Rhabditida</taxon>
        <taxon>Tylenchina</taxon>
        <taxon>Tylenchomorpha</taxon>
        <taxon>Aphelenchoidea</taxon>
        <taxon>Aphelenchoididae</taxon>
        <taxon>Bursaphelenchus</taxon>
    </lineage>
</organism>
<evidence type="ECO:0000313" key="2">
    <source>
        <dbReference type="EMBL" id="CAD5213418.1"/>
    </source>
</evidence>
<dbReference type="EMBL" id="CAJFDI010000002">
    <property type="protein sequence ID" value="CAD5213418.1"/>
    <property type="molecule type" value="Genomic_DNA"/>
</dbReference>
<feature type="compositionally biased region" description="Low complexity" evidence="1">
    <location>
        <begin position="50"/>
        <end position="66"/>
    </location>
</feature>
<dbReference type="EMBL" id="CAJFCV020000002">
    <property type="protein sequence ID" value="CAG9092543.1"/>
    <property type="molecule type" value="Genomic_DNA"/>
</dbReference>
<feature type="region of interest" description="Disordered" evidence="1">
    <location>
        <begin position="1"/>
        <end position="69"/>
    </location>
</feature>
<evidence type="ECO:0000313" key="3">
    <source>
        <dbReference type="Proteomes" id="UP000659654"/>
    </source>
</evidence>